<dbReference type="AlphaFoldDB" id="A0A397VEU7"/>
<evidence type="ECO:0000313" key="1">
    <source>
        <dbReference type="EMBL" id="RIB20512.1"/>
    </source>
</evidence>
<dbReference type="OrthoDB" id="2324539at2759"/>
<evidence type="ECO:0000313" key="2">
    <source>
        <dbReference type="Proteomes" id="UP000266673"/>
    </source>
</evidence>
<comment type="caution">
    <text evidence="1">The sequence shown here is derived from an EMBL/GenBank/DDBJ whole genome shotgun (WGS) entry which is preliminary data.</text>
</comment>
<protein>
    <submittedName>
        <fullName evidence="1">Uncharacterized protein</fullName>
    </submittedName>
</protein>
<proteinExistence type="predicted"/>
<accession>A0A397VEU7</accession>
<organism evidence="1 2">
    <name type="scientific">Gigaspora rosea</name>
    <dbReference type="NCBI Taxonomy" id="44941"/>
    <lineage>
        <taxon>Eukaryota</taxon>
        <taxon>Fungi</taxon>
        <taxon>Fungi incertae sedis</taxon>
        <taxon>Mucoromycota</taxon>
        <taxon>Glomeromycotina</taxon>
        <taxon>Glomeromycetes</taxon>
        <taxon>Diversisporales</taxon>
        <taxon>Gigasporaceae</taxon>
        <taxon>Gigaspora</taxon>
    </lineage>
</organism>
<reference evidence="1 2" key="1">
    <citation type="submission" date="2018-06" db="EMBL/GenBank/DDBJ databases">
        <title>Comparative genomics reveals the genomic features of Rhizophagus irregularis, R. cerebriforme, R. diaphanum and Gigaspora rosea, and their symbiotic lifestyle signature.</title>
        <authorList>
            <person name="Morin E."/>
            <person name="San Clemente H."/>
            <person name="Chen E.C.H."/>
            <person name="De La Providencia I."/>
            <person name="Hainaut M."/>
            <person name="Kuo A."/>
            <person name="Kohler A."/>
            <person name="Murat C."/>
            <person name="Tang N."/>
            <person name="Roy S."/>
            <person name="Loubradou J."/>
            <person name="Henrissat B."/>
            <person name="Grigoriev I.V."/>
            <person name="Corradi N."/>
            <person name="Roux C."/>
            <person name="Martin F.M."/>
        </authorList>
    </citation>
    <scope>NUCLEOTIDE SEQUENCE [LARGE SCALE GENOMIC DNA]</scope>
    <source>
        <strain evidence="1 2">DAOM 194757</strain>
    </source>
</reference>
<keyword evidence="2" id="KW-1185">Reference proteome</keyword>
<dbReference type="Proteomes" id="UP000266673">
    <property type="component" value="Unassembled WGS sequence"/>
</dbReference>
<dbReference type="EMBL" id="QKWP01000412">
    <property type="protein sequence ID" value="RIB20512.1"/>
    <property type="molecule type" value="Genomic_DNA"/>
</dbReference>
<gene>
    <name evidence="1" type="ORF">C2G38_2179073</name>
</gene>
<name>A0A397VEU7_9GLOM</name>
<sequence length="403" mass="47760">MDTQDKVLTPEYLDWYSKLTDLPTTISDKLRSKLYKIYKKKTGLNPWRMSETLEPLQIKKTDNYLSQDCIIKISKFPEEKSTIHEAVHKRFPFLSYTKSNAWYRDVFKYTDLEAKCPICKEVHTHRGIWGDWSCLGKNDYYFLNCPFRNDQKKVIIAKQSLPEIQVSVLNKTCLYQPEASLRQYAIEHGMDPEKFSVITEAEKNRWAMGCFPADLERDIRFYRGGIERNEDTRKYHKFLTDRDRLVGEELLRRSILKSGLSTAWLDDLMNEWEKIHAQFTQIFFEEKSLFVPQVNVQSGPSKLRSPISILPKDLEERQQHVIEMVLERFPYLTLKHSFKYSNYFDFNRSVLCPICNKDHKKENIRNNIEGLWGSGDYVNTKTYHLYCYINKYQNSIPIATIRA</sequence>